<evidence type="ECO:0000259" key="4">
    <source>
        <dbReference type="PROSITE" id="PS50994"/>
    </source>
</evidence>
<dbReference type="InterPro" id="IPR043502">
    <property type="entry name" value="DNA/RNA_pol_sf"/>
</dbReference>
<dbReference type="GO" id="GO:0016787">
    <property type="term" value="F:hydrolase activity"/>
    <property type="evidence" value="ECO:0007669"/>
    <property type="project" value="UniProtKB-KW"/>
</dbReference>
<dbReference type="GO" id="GO:0003676">
    <property type="term" value="F:nucleic acid binding"/>
    <property type="evidence" value="ECO:0007669"/>
    <property type="project" value="InterPro"/>
</dbReference>
<dbReference type="InterPro" id="IPR013103">
    <property type="entry name" value="RVT_2"/>
</dbReference>
<feature type="region of interest" description="Disordered" evidence="3">
    <location>
        <begin position="461"/>
        <end position="494"/>
    </location>
</feature>
<keyword evidence="1" id="KW-0479">Metal-binding</keyword>
<dbReference type="Pfam" id="PF25597">
    <property type="entry name" value="SH3_retrovirus"/>
    <property type="match status" value="1"/>
</dbReference>
<dbReference type="InterPro" id="IPR036397">
    <property type="entry name" value="RNaseH_sf"/>
</dbReference>
<dbReference type="InterPro" id="IPR039537">
    <property type="entry name" value="Retrotran_Ty1/copia-like"/>
</dbReference>
<proteinExistence type="predicted"/>
<dbReference type="Pfam" id="PF13976">
    <property type="entry name" value="gag_pre-integrs"/>
    <property type="match status" value="1"/>
</dbReference>
<dbReference type="InterPro" id="IPR001584">
    <property type="entry name" value="Integrase_cat-core"/>
</dbReference>
<organism evidence="5">
    <name type="scientific">Fagus sylvatica</name>
    <name type="common">Beechnut</name>
    <dbReference type="NCBI Taxonomy" id="28930"/>
    <lineage>
        <taxon>Eukaryota</taxon>
        <taxon>Viridiplantae</taxon>
        <taxon>Streptophyta</taxon>
        <taxon>Embryophyta</taxon>
        <taxon>Tracheophyta</taxon>
        <taxon>Spermatophyta</taxon>
        <taxon>Magnoliopsida</taxon>
        <taxon>eudicotyledons</taxon>
        <taxon>Gunneridae</taxon>
        <taxon>Pentapetalae</taxon>
        <taxon>rosids</taxon>
        <taxon>fabids</taxon>
        <taxon>Fagales</taxon>
        <taxon>Fagaceae</taxon>
        <taxon>Fagus</taxon>
    </lineage>
</organism>
<dbReference type="PROSITE" id="PS50994">
    <property type="entry name" value="INTEGRASE"/>
    <property type="match status" value="1"/>
</dbReference>
<evidence type="ECO:0000256" key="1">
    <source>
        <dbReference type="ARBA" id="ARBA00022723"/>
    </source>
</evidence>
<evidence type="ECO:0000256" key="3">
    <source>
        <dbReference type="SAM" id="MobiDB-lite"/>
    </source>
</evidence>
<dbReference type="PANTHER" id="PTHR42648">
    <property type="entry name" value="TRANSPOSASE, PUTATIVE-RELATED"/>
    <property type="match status" value="1"/>
</dbReference>
<dbReference type="InterPro" id="IPR057670">
    <property type="entry name" value="SH3_retrovirus"/>
</dbReference>
<dbReference type="EMBL" id="OIVN01001636">
    <property type="protein sequence ID" value="SPC96102.1"/>
    <property type="molecule type" value="Genomic_DNA"/>
</dbReference>
<gene>
    <name evidence="5" type="ORF">FSB_LOCUS23984</name>
</gene>
<evidence type="ECO:0000313" key="5">
    <source>
        <dbReference type="EMBL" id="SPC96102.1"/>
    </source>
</evidence>
<dbReference type="InterPro" id="IPR012337">
    <property type="entry name" value="RNaseH-like_sf"/>
</dbReference>
<dbReference type="InterPro" id="IPR025724">
    <property type="entry name" value="GAG-pre-integrase_dom"/>
</dbReference>
<dbReference type="Pfam" id="PF14223">
    <property type="entry name" value="Retrotran_gag_2"/>
    <property type="match status" value="1"/>
</dbReference>
<reference evidence="5" key="1">
    <citation type="submission" date="2018-02" db="EMBL/GenBank/DDBJ databases">
        <authorList>
            <person name="Cohen D.B."/>
            <person name="Kent A.D."/>
        </authorList>
    </citation>
    <scope>NUCLEOTIDE SEQUENCE</scope>
</reference>
<dbReference type="Gene3D" id="3.30.420.10">
    <property type="entry name" value="Ribonuclease H-like superfamily/Ribonuclease H"/>
    <property type="match status" value="1"/>
</dbReference>
<sequence length="1000" mass="114576">MAINASIATVGLVKFDGTGNFGLWQRRVKDLLVQQGLVKALYGKTKKLEKMTDDEWEELDMKAVSTIRLLLVDEVMYDVMEENSTAGIWLNLEKRYMSKSLTNKLHLKQKLYGLKMTEGADLRQHINTFKQIISDMLRIDIKFKDEDKRECPEWNKGKEESSTSVNVVADSESDGDMLSVSSSTDGQKISSNVYKLLENTILGEVATVAESEDDDTLLWHMRLGHMSERGMRELYKRNLLTGIKTSPRLLLNLRFGKQKWKMQTGRKIKCLRTDNGTEYRNGDFLKFCKEHGIKRHFTVRKTPQQNGVAERLNRTITETARCLRLNAELPKIFWAEAVDMACYIINRSPRVALDGKVAKEVWTGQEVDYSFMRIFGCSAYVHILGEDRSKLDPKSKKCIFLGFKKGVKGYKLWDPVAQKVVISRDVVFDEKSMTKAFKEEKSQAAESSNNIGRSTVQVELDELESQSDEEPHSNDQEQDSTRSDRPKRNKRPPVRYGFEDLVSYALLTSSEDPSTFQEAIESSEKDKWMEAMVEENESLSKNKTWELTELPKGKKPIGCKWVFKKKEIVSEKERERFKARLVAKGYSQRHGIDYDEVFSPIVRHTSIRAVLALVADQDLELEQLDVKTAFLHGNLEEEIFMVQPEGFKQLGTENLVCRLKKSLYGLKQSPRQWYKRFDSYMIQIGYTRCEYDCCVYVRILEDGSYIFLLLYVDDMLIAAKSMCEVNRLKSLLHKEFEMKDLGAAKKILGMEIRRDRGARKLWLSQKNYIKKVLEKFSMLDAKPVSTPLANYFRLSGSQCPKSEEEIENMSKVPYASAVGCLMYAMVCTRPDLAHAVSIVSRYMANPGREHWNAVKWIFRYLKGTAEHEILFSRQPGTNSVVGYVDADYAGEVDDMRSTTAEAAKEALWLKGLVKELGLNQGGVQMHCDSQSAIYLAKNQAYHARTKHINVRFHKIRELIVTGDIVLEKVHTSKNATDMLTKPVTTAKFKHCLDLVNVSSL</sequence>
<dbReference type="SUPFAM" id="SSF56672">
    <property type="entry name" value="DNA/RNA polymerases"/>
    <property type="match status" value="1"/>
</dbReference>
<dbReference type="PANTHER" id="PTHR42648:SF28">
    <property type="entry name" value="TRANSPOSON-ENCODED PROTEIN WITH RIBONUCLEASE H-LIKE AND RETROVIRUS ZINC FINGER-LIKE DOMAINS"/>
    <property type="match status" value="1"/>
</dbReference>
<evidence type="ECO:0000256" key="2">
    <source>
        <dbReference type="ARBA" id="ARBA00022801"/>
    </source>
</evidence>
<keyword evidence="2" id="KW-0378">Hydrolase</keyword>
<accession>A0A2N9G940</accession>
<dbReference type="SUPFAM" id="SSF53098">
    <property type="entry name" value="Ribonuclease H-like"/>
    <property type="match status" value="1"/>
</dbReference>
<protein>
    <recommendedName>
        <fullName evidence="4">Integrase catalytic domain-containing protein</fullName>
    </recommendedName>
</protein>
<feature type="domain" description="Integrase catalytic" evidence="4">
    <location>
        <begin position="271"/>
        <end position="366"/>
    </location>
</feature>
<feature type="compositionally biased region" description="Basic and acidic residues" evidence="3">
    <location>
        <begin position="469"/>
        <end position="486"/>
    </location>
</feature>
<dbReference type="GO" id="GO:0015074">
    <property type="term" value="P:DNA integration"/>
    <property type="evidence" value="ECO:0007669"/>
    <property type="project" value="InterPro"/>
</dbReference>
<dbReference type="Pfam" id="PF07727">
    <property type="entry name" value="RVT_2"/>
    <property type="match status" value="1"/>
</dbReference>
<dbReference type="CDD" id="cd09272">
    <property type="entry name" value="RNase_HI_RT_Ty1"/>
    <property type="match status" value="1"/>
</dbReference>
<dbReference type="GO" id="GO:0046872">
    <property type="term" value="F:metal ion binding"/>
    <property type="evidence" value="ECO:0007669"/>
    <property type="project" value="UniProtKB-KW"/>
</dbReference>
<dbReference type="AlphaFoldDB" id="A0A2N9G940"/>
<name>A0A2N9G940_FAGSY</name>